<dbReference type="PROSITE" id="PS00614">
    <property type="entry name" value="IGPS"/>
    <property type="match status" value="1"/>
</dbReference>
<dbReference type="UniPathway" id="UPA00035">
    <property type="reaction ID" value="UER00043"/>
</dbReference>
<dbReference type="InterPro" id="IPR011060">
    <property type="entry name" value="RibuloseP-bd_barrel"/>
</dbReference>
<dbReference type="Gene3D" id="3.20.20.70">
    <property type="entry name" value="Aldolase class I"/>
    <property type="match status" value="1"/>
</dbReference>
<dbReference type="InterPro" id="IPR001468">
    <property type="entry name" value="Indole-3-GlycerolPSynthase_CS"/>
</dbReference>
<dbReference type="RefSeq" id="WP_169505761.1">
    <property type="nucleotide sequence ID" value="NZ_JABBPN010000013.1"/>
</dbReference>
<name>A0A848M9Y8_PAELE</name>
<dbReference type="FunFam" id="3.20.20.70:FF:000024">
    <property type="entry name" value="Indole-3-glycerol phosphate synthase"/>
    <property type="match status" value="1"/>
</dbReference>
<sequence length="275" mass="30131">MYLDRIVATKREEMKQLYKSFTIESAMDEIKSLPPTRGFADALIHRRNRAMGLIAEVKKASPSKGLIRPDFDPVTIAKAYESAGADCLSVLTDVEYFQGSSQYLKDVRAAVNLPLLRKDFVIDEAQIYEARLLGADAILLIAAILTPSQMTEFMSAAHSLGLDCLVEVHDRDELDTVLKLDQIRLVGINNRNLRTFETSLNTTSDLSSAVPEHITLISESGISQTEDIAFLSAAGAQGVLVGEHFMRKPDVSQAVYDLMGPLNIADLKDSGADAV</sequence>
<dbReference type="EMBL" id="JABBPN010000013">
    <property type="protein sequence ID" value="NMO96980.1"/>
    <property type="molecule type" value="Genomic_DNA"/>
</dbReference>
<evidence type="ECO:0000256" key="3">
    <source>
        <dbReference type="ARBA" id="ARBA00008737"/>
    </source>
</evidence>
<dbReference type="PANTHER" id="PTHR22854:SF2">
    <property type="entry name" value="INDOLE-3-GLYCEROL-PHOSPHATE SYNTHASE"/>
    <property type="match status" value="1"/>
</dbReference>
<evidence type="ECO:0000256" key="2">
    <source>
        <dbReference type="ARBA" id="ARBA00004696"/>
    </source>
</evidence>
<dbReference type="InterPro" id="IPR013798">
    <property type="entry name" value="Indole-3-glycerol_P_synth_dom"/>
</dbReference>
<evidence type="ECO:0000259" key="10">
    <source>
        <dbReference type="Pfam" id="PF00218"/>
    </source>
</evidence>
<proteinExistence type="inferred from homology"/>
<comment type="catalytic activity">
    <reaction evidence="1 9">
        <text>1-(2-carboxyphenylamino)-1-deoxy-D-ribulose 5-phosphate + H(+) = (1S,2R)-1-C-(indol-3-yl)glycerol 3-phosphate + CO2 + H2O</text>
        <dbReference type="Rhea" id="RHEA:23476"/>
        <dbReference type="ChEBI" id="CHEBI:15377"/>
        <dbReference type="ChEBI" id="CHEBI:15378"/>
        <dbReference type="ChEBI" id="CHEBI:16526"/>
        <dbReference type="ChEBI" id="CHEBI:58613"/>
        <dbReference type="ChEBI" id="CHEBI:58866"/>
        <dbReference type="EC" id="4.1.1.48"/>
    </reaction>
</comment>
<dbReference type="GO" id="GO:0000162">
    <property type="term" value="P:L-tryptophan biosynthetic process"/>
    <property type="evidence" value="ECO:0007669"/>
    <property type="project" value="UniProtKB-UniRule"/>
</dbReference>
<dbReference type="InterPro" id="IPR045186">
    <property type="entry name" value="Indole-3-glycerol_P_synth"/>
</dbReference>
<reference evidence="11 12" key="1">
    <citation type="submission" date="2020-04" db="EMBL/GenBank/DDBJ databases">
        <title>Paenibacillus algicola sp. nov., a novel marine bacterium producing alginate lyase.</title>
        <authorList>
            <person name="Huang H."/>
        </authorList>
    </citation>
    <scope>NUCLEOTIDE SEQUENCE [LARGE SCALE GENOMIC DNA]</scope>
    <source>
        <strain evidence="11 12">L7-75</strain>
    </source>
</reference>
<dbReference type="PANTHER" id="PTHR22854">
    <property type="entry name" value="TRYPTOPHAN BIOSYNTHESIS PROTEIN"/>
    <property type="match status" value="1"/>
</dbReference>
<comment type="pathway">
    <text evidence="2 9">Amino-acid biosynthesis; L-tryptophan biosynthesis; L-tryptophan from chorismate: step 4/5.</text>
</comment>
<evidence type="ECO:0000256" key="8">
    <source>
        <dbReference type="ARBA" id="ARBA00023239"/>
    </source>
</evidence>
<dbReference type="NCBIfam" id="NF001373">
    <property type="entry name" value="PRK00278.1-6"/>
    <property type="match status" value="1"/>
</dbReference>
<accession>A0A848M9Y8</accession>
<dbReference type="SUPFAM" id="SSF51366">
    <property type="entry name" value="Ribulose-phoshate binding barrel"/>
    <property type="match status" value="1"/>
</dbReference>
<keyword evidence="4 9" id="KW-0028">Amino-acid biosynthesis</keyword>
<dbReference type="EC" id="4.1.1.48" evidence="9"/>
<dbReference type="Pfam" id="PF00218">
    <property type="entry name" value="IGPS"/>
    <property type="match status" value="1"/>
</dbReference>
<feature type="domain" description="Indole-3-glycerol phosphate synthase" evidence="10">
    <location>
        <begin position="3"/>
        <end position="257"/>
    </location>
</feature>
<keyword evidence="8 9" id="KW-0456">Lyase</keyword>
<evidence type="ECO:0000256" key="1">
    <source>
        <dbReference type="ARBA" id="ARBA00001633"/>
    </source>
</evidence>
<keyword evidence="7 9" id="KW-0057">Aromatic amino acid biosynthesis</keyword>
<dbReference type="Proteomes" id="UP000565468">
    <property type="component" value="Unassembled WGS sequence"/>
</dbReference>
<evidence type="ECO:0000256" key="7">
    <source>
        <dbReference type="ARBA" id="ARBA00023141"/>
    </source>
</evidence>
<keyword evidence="6 9" id="KW-0822">Tryptophan biosynthesis</keyword>
<gene>
    <name evidence="9 11" type="primary">trpC</name>
    <name evidence="11" type="ORF">HII30_14535</name>
</gene>
<dbReference type="GO" id="GO:0004425">
    <property type="term" value="F:indole-3-glycerol-phosphate synthase activity"/>
    <property type="evidence" value="ECO:0007669"/>
    <property type="project" value="UniProtKB-UniRule"/>
</dbReference>
<evidence type="ECO:0000313" key="11">
    <source>
        <dbReference type="EMBL" id="NMO96980.1"/>
    </source>
</evidence>
<comment type="caution">
    <text evidence="11">The sequence shown here is derived from an EMBL/GenBank/DDBJ whole genome shotgun (WGS) entry which is preliminary data.</text>
</comment>
<dbReference type="InterPro" id="IPR013785">
    <property type="entry name" value="Aldolase_TIM"/>
</dbReference>
<protein>
    <recommendedName>
        <fullName evidence="9">Indole-3-glycerol phosphate synthase</fullName>
        <shortName evidence="9">IGPS</shortName>
        <ecNumber evidence="9">4.1.1.48</ecNumber>
    </recommendedName>
</protein>
<keyword evidence="12" id="KW-1185">Reference proteome</keyword>
<evidence type="ECO:0000256" key="4">
    <source>
        <dbReference type="ARBA" id="ARBA00022605"/>
    </source>
</evidence>
<dbReference type="CDD" id="cd00331">
    <property type="entry name" value="IGPS"/>
    <property type="match status" value="1"/>
</dbReference>
<organism evidence="11 12">
    <name type="scientific">Paenibacillus lemnae</name>
    <dbReference type="NCBI Taxonomy" id="1330551"/>
    <lineage>
        <taxon>Bacteria</taxon>
        <taxon>Bacillati</taxon>
        <taxon>Bacillota</taxon>
        <taxon>Bacilli</taxon>
        <taxon>Bacillales</taxon>
        <taxon>Paenibacillaceae</taxon>
        <taxon>Paenibacillus</taxon>
    </lineage>
</organism>
<dbReference type="GO" id="GO:0004640">
    <property type="term" value="F:phosphoribosylanthranilate isomerase activity"/>
    <property type="evidence" value="ECO:0007669"/>
    <property type="project" value="TreeGrafter"/>
</dbReference>
<comment type="similarity">
    <text evidence="3 9">Belongs to the TrpC family.</text>
</comment>
<dbReference type="NCBIfam" id="NF001377">
    <property type="entry name" value="PRK00278.2-4"/>
    <property type="match status" value="1"/>
</dbReference>
<evidence type="ECO:0000256" key="9">
    <source>
        <dbReference type="HAMAP-Rule" id="MF_00134"/>
    </source>
</evidence>
<evidence type="ECO:0000256" key="6">
    <source>
        <dbReference type="ARBA" id="ARBA00022822"/>
    </source>
</evidence>
<evidence type="ECO:0000313" key="12">
    <source>
        <dbReference type="Proteomes" id="UP000565468"/>
    </source>
</evidence>
<keyword evidence="5 9" id="KW-0210">Decarboxylase</keyword>
<evidence type="ECO:0000256" key="5">
    <source>
        <dbReference type="ARBA" id="ARBA00022793"/>
    </source>
</evidence>
<dbReference type="HAMAP" id="MF_00134_B">
    <property type="entry name" value="IGPS_B"/>
    <property type="match status" value="1"/>
</dbReference>
<dbReference type="AlphaFoldDB" id="A0A848M9Y8"/>